<name>A0A851NT11_9GALL</name>
<dbReference type="SMART" id="SM00020">
    <property type="entry name" value="Tryp_SPc"/>
    <property type="match status" value="1"/>
</dbReference>
<evidence type="ECO:0000313" key="5">
    <source>
        <dbReference type="Proteomes" id="UP000613066"/>
    </source>
</evidence>
<comment type="caution">
    <text evidence="4">The sequence shown here is derived from an EMBL/GenBank/DDBJ whole genome shotgun (WGS) entry which is preliminary data.</text>
</comment>
<evidence type="ECO:0000313" key="4">
    <source>
        <dbReference type="EMBL" id="NXC41272.1"/>
    </source>
</evidence>
<dbReference type="CDD" id="cd00190">
    <property type="entry name" value="Tryp_SPc"/>
    <property type="match status" value="1"/>
</dbReference>
<gene>
    <name evidence="4" type="primary">Prss57</name>
    <name evidence="4" type="ORF">PENPIL_R04988</name>
</gene>
<proteinExistence type="predicted"/>
<dbReference type="InterPro" id="IPR001314">
    <property type="entry name" value="Peptidase_S1A"/>
</dbReference>
<dbReference type="Pfam" id="PF00089">
    <property type="entry name" value="Trypsin"/>
    <property type="match status" value="1"/>
</dbReference>
<organism evidence="4 5">
    <name type="scientific">Penelope pileata</name>
    <dbReference type="NCBI Taxonomy" id="1118817"/>
    <lineage>
        <taxon>Eukaryota</taxon>
        <taxon>Metazoa</taxon>
        <taxon>Chordata</taxon>
        <taxon>Craniata</taxon>
        <taxon>Vertebrata</taxon>
        <taxon>Euteleostomi</taxon>
        <taxon>Archelosauria</taxon>
        <taxon>Archosauria</taxon>
        <taxon>Dinosauria</taxon>
        <taxon>Saurischia</taxon>
        <taxon>Theropoda</taxon>
        <taxon>Coelurosauria</taxon>
        <taxon>Aves</taxon>
        <taxon>Neognathae</taxon>
        <taxon>Galloanserae</taxon>
        <taxon>Galliformes</taxon>
        <taxon>Cracidae</taxon>
        <taxon>Penelope</taxon>
    </lineage>
</organism>
<dbReference type="InterPro" id="IPR018114">
    <property type="entry name" value="TRYPSIN_HIS"/>
</dbReference>
<dbReference type="PROSITE" id="PS50240">
    <property type="entry name" value="TRYPSIN_DOM"/>
    <property type="match status" value="1"/>
</dbReference>
<dbReference type="PANTHER" id="PTHR24271:SF55">
    <property type="entry name" value="SERINE PROTEASE 57"/>
    <property type="match status" value="1"/>
</dbReference>
<keyword evidence="5" id="KW-1185">Reference proteome</keyword>
<feature type="non-terminal residue" evidence="4">
    <location>
        <position position="1"/>
    </location>
</feature>
<dbReference type="InterPro" id="IPR001254">
    <property type="entry name" value="Trypsin_dom"/>
</dbReference>
<dbReference type="AlphaFoldDB" id="A0A851NT11"/>
<feature type="non-terminal residue" evidence="4">
    <location>
        <position position="150"/>
    </location>
</feature>
<protein>
    <submittedName>
        <fullName evidence="4">PRS57 protease</fullName>
    </submittedName>
</protein>
<dbReference type="SUPFAM" id="SSF50494">
    <property type="entry name" value="Trypsin-like serine proteases"/>
    <property type="match status" value="1"/>
</dbReference>
<dbReference type="EMBL" id="WBMW01001777">
    <property type="protein sequence ID" value="NXC41272.1"/>
    <property type="molecule type" value="Genomic_DNA"/>
</dbReference>
<evidence type="ECO:0000259" key="3">
    <source>
        <dbReference type="PROSITE" id="PS50240"/>
    </source>
</evidence>
<dbReference type="PROSITE" id="PS00134">
    <property type="entry name" value="TRYPSIN_HIS"/>
    <property type="match status" value="1"/>
</dbReference>
<keyword evidence="2" id="KW-0732">Signal</keyword>
<dbReference type="PANTHER" id="PTHR24271">
    <property type="entry name" value="KALLIKREIN-RELATED"/>
    <property type="match status" value="1"/>
</dbReference>
<reference evidence="4" key="1">
    <citation type="submission" date="2019-09" db="EMBL/GenBank/DDBJ databases">
        <title>Bird 10,000 Genomes (B10K) Project - Family phase.</title>
        <authorList>
            <person name="Zhang G."/>
        </authorList>
    </citation>
    <scope>NUCLEOTIDE SEQUENCE</scope>
    <source>
        <strain evidence="4">B10K-DU-001-08</strain>
        <tissue evidence="4">Muscle</tissue>
    </source>
</reference>
<dbReference type="OrthoDB" id="8440449at2759"/>
<dbReference type="Gene3D" id="2.40.10.10">
    <property type="entry name" value="Trypsin-like serine proteases"/>
    <property type="match status" value="2"/>
</dbReference>
<dbReference type="GO" id="GO:0006508">
    <property type="term" value="P:proteolysis"/>
    <property type="evidence" value="ECO:0007669"/>
    <property type="project" value="UniProtKB-KW"/>
</dbReference>
<dbReference type="GO" id="GO:0004252">
    <property type="term" value="F:serine-type endopeptidase activity"/>
    <property type="evidence" value="ECO:0007669"/>
    <property type="project" value="InterPro"/>
</dbReference>
<keyword evidence="1" id="KW-1015">Disulfide bond</keyword>
<dbReference type="Proteomes" id="UP000613066">
    <property type="component" value="Unassembled WGS sequence"/>
</dbReference>
<keyword evidence="4" id="KW-0645">Protease</keyword>
<dbReference type="FunFam" id="2.40.10.10:FF:000005">
    <property type="entry name" value="Serine protease 37"/>
    <property type="match status" value="1"/>
</dbReference>
<dbReference type="PRINTS" id="PR00722">
    <property type="entry name" value="CHYMOTRYPSIN"/>
</dbReference>
<keyword evidence="4" id="KW-0378">Hydrolase</keyword>
<sequence length="150" mass="16314">MLTALLILGLGGSVLGPAGTHCSWVIGGRVVVPHSRPFIASIQMDGQHFCGGFLVWPRWVMTAAHCPVPRHNPSVRVVLGAHSLEQPEESQQVFGVEESIAHPLYDPTTVDNDIRLLKLNGSAKFNECVKRIRLPQPHIDLKPGTVCSVV</sequence>
<evidence type="ECO:0000256" key="1">
    <source>
        <dbReference type="ARBA" id="ARBA00023157"/>
    </source>
</evidence>
<feature type="domain" description="Peptidase S1" evidence="3">
    <location>
        <begin position="25"/>
        <end position="150"/>
    </location>
</feature>
<evidence type="ECO:0000256" key="2">
    <source>
        <dbReference type="SAM" id="SignalP"/>
    </source>
</evidence>
<dbReference type="InterPro" id="IPR043504">
    <property type="entry name" value="Peptidase_S1_PA_chymotrypsin"/>
</dbReference>
<feature type="signal peptide" evidence="2">
    <location>
        <begin position="1"/>
        <end position="22"/>
    </location>
</feature>
<dbReference type="InterPro" id="IPR009003">
    <property type="entry name" value="Peptidase_S1_PA"/>
</dbReference>
<feature type="chain" id="PRO_5032298325" evidence="2">
    <location>
        <begin position="23"/>
        <end position="150"/>
    </location>
</feature>
<accession>A0A851NT11</accession>